<sequence>MGQQKLLILIIPLLLLSPFLLHRCSGDSLGQVSSGDHGSHQSPPFHKMSRSGKFGYGPRRSLLASSTNVVNVNDYGAKGDGSSDDTTAFTNAWKAACSSSVAATLFVPASKTYLLKPITFAGSCKSNILVQIKGTILASPKVSDWSGTDRKRWIVFDGVKNLMVEGGGTFDGNGQIWWKNSCKVDESQAVTFDSCSSLKVDNLKFKNSQMMHVSFESCTNVEVSNLVISAPGSSPNTDGIHVTGTTNIQIDNCVIGTGDDCISIVSGSRFVNATNIFCGPGHGISIGSLGANGAEATVSDILVDTAQLEGTTNGVRIKTWQGGKGYAKNINFKNVFMKNVKNPIIIDQNYCDSSKTCSEQKSAVAISEVKYKNITGTSATSVAMEFDCSKSVPCSGVVLQDIKLTLTSGGSAKTICNNVKLTKAGTVVPSPCTS</sequence>
<evidence type="ECO:0000256" key="6">
    <source>
        <dbReference type="ARBA" id="ARBA00022729"/>
    </source>
</evidence>
<evidence type="ECO:0000256" key="11">
    <source>
        <dbReference type="PROSITE-ProRule" id="PRU10052"/>
    </source>
</evidence>
<dbReference type="PANTHER" id="PTHR31375">
    <property type="match status" value="1"/>
</dbReference>
<dbReference type="SMART" id="SM00710">
    <property type="entry name" value="PbH1"/>
    <property type="match status" value="3"/>
</dbReference>
<evidence type="ECO:0000256" key="5">
    <source>
        <dbReference type="ARBA" id="ARBA00022525"/>
    </source>
</evidence>
<evidence type="ECO:0000256" key="7">
    <source>
        <dbReference type="ARBA" id="ARBA00022801"/>
    </source>
</evidence>
<comment type="catalytic activity">
    <reaction evidence="10">
        <text>(1,4-alpha-D-galacturonosyl)n+m + H2O = (1,4-alpha-D-galacturonosyl)n + (1,4-alpha-D-galacturonosyl)m.</text>
        <dbReference type="EC" id="3.2.1.15"/>
    </reaction>
</comment>
<evidence type="ECO:0000256" key="1">
    <source>
        <dbReference type="ARBA" id="ARBA00004191"/>
    </source>
</evidence>
<dbReference type="OrthoDB" id="635044at2759"/>
<dbReference type="EC" id="3.2.1.15" evidence="3"/>
<dbReference type="GO" id="GO:0010047">
    <property type="term" value="P:fruit dehiscence"/>
    <property type="evidence" value="ECO:0007669"/>
    <property type="project" value="UniProtKB-ARBA"/>
</dbReference>
<dbReference type="Gene3D" id="2.160.20.10">
    <property type="entry name" value="Single-stranded right-handed beta-helix, Pectin lyase-like"/>
    <property type="match status" value="1"/>
</dbReference>
<evidence type="ECO:0000256" key="3">
    <source>
        <dbReference type="ARBA" id="ARBA00012736"/>
    </source>
</evidence>
<proteinExistence type="inferred from homology"/>
<evidence type="ECO:0000256" key="9">
    <source>
        <dbReference type="ARBA" id="ARBA00023316"/>
    </source>
</evidence>
<dbReference type="SUPFAM" id="SSF51126">
    <property type="entry name" value="Pectin lyase-like"/>
    <property type="match status" value="1"/>
</dbReference>
<keyword evidence="8 12" id="KW-0326">Glycosidase</keyword>
<evidence type="ECO:0000256" key="4">
    <source>
        <dbReference type="ARBA" id="ARBA00022512"/>
    </source>
</evidence>
<evidence type="ECO:0000256" key="8">
    <source>
        <dbReference type="ARBA" id="ARBA00023295"/>
    </source>
</evidence>
<accession>A0A843UTP5</accession>
<dbReference type="Pfam" id="PF00295">
    <property type="entry name" value="Glyco_hydro_28"/>
    <property type="match status" value="1"/>
</dbReference>
<gene>
    <name evidence="14" type="ORF">Taro_018381</name>
</gene>
<reference evidence="14" key="1">
    <citation type="submission" date="2017-07" db="EMBL/GenBank/DDBJ databases">
        <title>Taro Niue Genome Assembly and Annotation.</title>
        <authorList>
            <person name="Atibalentja N."/>
            <person name="Keating K."/>
            <person name="Fields C.J."/>
        </authorList>
    </citation>
    <scope>NUCLEOTIDE SEQUENCE</scope>
    <source>
        <strain evidence="14">Niue_2</strain>
        <tissue evidence="14">Leaf</tissue>
    </source>
</reference>
<keyword evidence="6 13" id="KW-0732">Signal</keyword>
<evidence type="ECO:0000256" key="12">
    <source>
        <dbReference type="RuleBase" id="RU361169"/>
    </source>
</evidence>
<evidence type="ECO:0000256" key="2">
    <source>
        <dbReference type="ARBA" id="ARBA00008834"/>
    </source>
</evidence>
<name>A0A843UTP5_COLES</name>
<dbReference type="InterPro" id="IPR012334">
    <property type="entry name" value="Pectin_lyas_fold"/>
</dbReference>
<keyword evidence="5" id="KW-0964">Secreted</keyword>
<comment type="subcellular location">
    <subcellularLocation>
        <location evidence="1">Secreted</location>
        <location evidence="1">Cell wall</location>
    </subcellularLocation>
</comment>
<organism evidence="14 15">
    <name type="scientific">Colocasia esculenta</name>
    <name type="common">Wild taro</name>
    <name type="synonym">Arum esculentum</name>
    <dbReference type="NCBI Taxonomy" id="4460"/>
    <lineage>
        <taxon>Eukaryota</taxon>
        <taxon>Viridiplantae</taxon>
        <taxon>Streptophyta</taxon>
        <taxon>Embryophyta</taxon>
        <taxon>Tracheophyta</taxon>
        <taxon>Spermatophyta</taxon>
        <taxon>Magnoliopsida</taxon>
        <taxon>Liliopsida</taxon>
        <taxon>Araceae</taxon>
        <taxon>Aroideae</taxon>
        <taxon>Colocasieae</taxon>
        <taxon>Colocasia</taxon>
    </lineage>
</organism>
<dbReference type="Proteomes" id="UP000652761">
    <property type="component" value="Unassembled WGS sequence"/>
</dbReference>
<dbReference type="EMBL" id="NMUH01000854">
    <property type="protein sequence ID" value="MQL85856.1"/>
    <property type="molecule type" value="Genomic_DNA"/>
</dbReference>
<dbReference type="GO" id="GO:0009830">
    <property type="term" value="P:cell wall modification involved in abscission"/>
    <property type="evidence" value="ECO:0007669"/>
    <property type="project" value="UniProtKB-ARBA"/>
</dbReference>
<dbReference type="GO" id="GO:0009901">
    <property type="term" value="P:anther dehiscence"/>
    <property type="evidence" value="ECO:0007669"/>
    <property type="project" value="UniProtKB-ARBA"/>
</dbReference>
<evidence type="ECO:0000313" key="15">
    <source>
        <dbReference type="Proteomes" id="UP000652761"/>
    </source>
</evidence>
<dbReference type="FunFam" id="2.160.20.10:FF:000028">
    <property type="entry name" value="Polygalacturonase QRT2"/>
    <property type="match status" value="1"/>
</dbReference>
<feature type="signal peptide" evidence="13">
    <location>
        <begin position="1"/>
        <end position="26"/>
    </location>
</feature>
<dbReference type="AlphaFoldDB" id="A0A843UTP5"/>
<evidence type="ECO:0000256" key="10">
    <source>
        <dbReference type="ARBA" id="ARBA00034074"/>
    </source>
</evidence>
<dbReference type="InterPro" id="IPR000743">
    <property type="entry name" value="Glyco_hydro_28"/>
</dbReference>
<evidence type="ECO:0000256" key="13">
    <source>
        <dbReference type="SAM" id="SignalP"/>
    </source>
</evidence>
<keyword evidence="9" id="KW-0961">Cell wall biogenesis/degradation</keyword>
<dbReference type="InterPro" id="IPR006626">
    <property type="entry name" value="PbH1"/>
</dbReference>
<dbReference type="PROSITE" id="PS00502">
    <property type="entry name" value="POLYGALACTURONASE"/>
    <property type="match status" value="1"/>
</dbReference>
<feature type="active site" evidence="11">
    <location>
        <position position="282"/>
    </location>
</feature>
<keyword evidence="15" id="KW-1185">Reference proteome</keyword>
<comment type="similarity">
    <text evidence="2 12">Belongs to the glycosyl hydrolase 28 family.</text>
</comment>
<keyword evidence="4" id="KW-0134">Cell wall</keyword>
<dbReference type="GO" id="GO:0004650">
    <property type="term" value="F:polygalacturonase activity"/>
    <property type="evidence" value="ECO:0007669"/>
    <property type="project" value="UniProtKB-EC"/>
</dbReference>
<protein>
    <recommendedName>
        <fullName evidence="3">endo-polygalacturonase</fullName>
        <ecNumber evidence="3">3.2.1.15</ecNumber>
    </recommendedName>
</protein>
<comment type="caution">
    <text evidence="14">The sequence shown here is derived from an EMBL/GenBank/DDBJ whole genome shotgun (WGS) entry which is preliminary data.</text>
</comment>
<evidence type="ECO:0000313" key="14">
    <source>
        <dbReference type="EMBL" id="MQL85856.1"/>
    </source>
</evidence>
<dbReference type="GO" id="GO:0005975">
    <property type="term" value="P:carbohydrate metabolic process"/>
    <property type="evidence" value="ECO:0007669"/>
    <property type="project" value="InterPro"/>
</dbReference>
<feature type="chain" id="PRO_5032658303" description="endo-polygalacturonase" evidence="13">
    <location>
        <begin position="27"/>
        <end position="434"/>
    </location>
</feature>
<dbReference type="InterPro" id="IPR011050">
    <property type="entry name" value="Pectin_lyase_fold/virulence"/>
</dbReference>
<keyword evidence="7 12" id="KW-0378">Hydrolase</keyword>